<accession>A0A7W7ZNH4</accession>
<dbReference type="Proteomes" id="UP000584867">
    <property type="component" value="Unassembled WGS sequence"/>
</dbReference>
<dbReference type="PANTHER" id="PTHR43685:SF11">
    <property type="entry name" value="GLYCOSYLTRANSFERASE TAGX-RELATED"/>
    <property type="match status" value="1"/>
</dbReference>
<dbReference type="GO" id="GO:0016740">
    <property type="term" value="F:transferase activity"/>
    <property type="evidence" value="ECO:0007669"/>
    <property type="project" value="UniProtKB-KW"/>
</dbReference>
<name>A0A7W7ZNH4_9BACT</name>
<protein>
    <submittedName>
        <fullName evidence="2">Glycosyltransferase involved in cell wall biosynthesis</fullName>
    </submittedName>
</protein>
<dbReference type="AlphaFoldDB" id="A0A7W7ZNH4"/>
<dbReference type="EMBL" id="JACHIO010000003">
    <property type="protein sequence ID" value="MBB5062426.1"/>
    <property type="molecule type" value="Genomic_DNA"/>
</dbReference>
<reference evidence="2 3" key="1">
    <citation type="submission" date="2020-08" db="EMBL/GenBank/DDBJ databases">
        <title>Genomic Encyclopedia of Type Strains, Phase IV (KMG-V): Genome sequencing to study the core and pangenomes of soil and plant-associated prokaryotes.</title>
        <authorList>
            <person name="Whitman W."/>
        </authorList>
    </citation>
    <scope>NUCLEOTIDE SEQUENCE [LARGE SCALE GENOMIC DNA]</scope>
    <source>
        <strain evidence="2 3">X5P3</strain>
    </source>
</reference>
<organism evidence="2 3">
    <name type="scientific">Granulicella mallensis</name>
    <dbReference type="NCBI Taxonomy" id="940614"/>
    <lineage>
        <taxon>Bacteria</taxon>
        <taxon>Pseudomonadati</taxon>
        <taxon>Acidobacteriota</taxon>
        <taxon>Terriglobia</taxon>
        <taxon>Terriglobales</taxon>
        <taxon>Acidobacteriaceae</taxon>
        <taxon>Granulicella</taxon>
    </lineage>
</organism>
<dbReference type="Gene3D" id="3.90.550.10">
    <property type="entry name" value="Spore Coat Polysaccharide Biosynthesis Protein SpsA, Chain A"/>
    <property type="match status" value="1"/>
</dbReference>
<dbReference type="CDD" id="cd00761">
    <property type="entry name" value="Glyco_tranf_GTA_type"/>
    <property type="match status" value="1"/>
</dbReference>
<evidence type="ECO:0000259" key="1">
    <source>
        <dbReference type="Pfam" id="PF00535"/>
    </source>
</evidence>
<proteinExistence type="predicted"/>
<keyword evidence="2" id="KW-0808">Transferase</keyword>
<dbReference type="RefSeq" id="WP_184252911.1">
    <property type="nucleotide sequence ID" value="NZ_JACHIO010000003.1"/>
</dbReference>
<dbReference type="InterPro" id="IPR001173">
    <property type="entry name" value="Glyco_trans_2-like"/>
</dbReference>
<sequence>MFLMADNQLNLSDNLLLPLISICIPTYQRPGLLAEALESCFAQTYAQFEIVIGDDSQDVDTEQLIARYESAHPGRIRYERHVPSLGQNRNVNDLFARAQGSRLLLLHDDDRLLPNALANLAKLWEDLPTLDAAFGKQILIEHDGRPTVEERTKALNDGYHRVAANAGRQSIPVVAGLQRMFPNDGFLVTTELARTIGYRSMEEIGHACDTDFGLRLCAAARDIWFLDEFTMQYRLTGESISKYAIVAPYTYNMLAALRVPSAAASMLGEARREIAPSAVSGFTQLGQPKRAWQVFQSSDYPLRKRFSARGIYHLLLIAKSFFAKR</sequence>
<dbReference type="SUPFAM" id="SSF53448">
    <property type="entry name" value="Nucleotide-diphospho-sugar transferases"/>
    <property type="match status" value="1"/>
</dbReference>
<gene>
    <name evidence="2" type="ORF">HDF15_000756</name>
</gene>
<comment type="caution">
    <text evidence="2">The sequence shown here is derived from an EMBL/GenBank/DDBJ whole genome shotgun (WGS) entry which is preliminary data.</text>
</comment>
<dbReference type="InterPro" id="IPR029044">
    <property type="entry name" value="Nucleotide-diphossugar_trans"/>
</dbReference>
<evidence type="ECO:0000313" key="3">
    <source>
        <dbReference type="Proteomes" id="UP000584867"/>
    </source>
</evidence>
<dbReference type="PANTHER" id="PTHR43685">
    <property type="entry name" value="GLYCOSYLTRANSFERASE"/>
    <property type="match status" value="1"/>
</dbReference>
<feature type="domain" description="Glycosyltransferase 2-like" evidence="1">
    <location>
        <begin position="21"/>
        <end position="180"/>
    </location>
</feature>
<dbReference type="InterPro" id="IPR050834">
    <property type="entry name" value="Glycosyltransf_2"/>
</dbReference>
<evidence type="ECO:0000313" key="2">
    <source>
        <dbReference type="EMBL" id="MBB5062426.1"/>
    </source>
</evidence>
<dbReference type="Pfam" id="PF00535">
    <property type="entry name" value="Glycos_transf_2"/>
    <property type="match status" value="1"/>
</dbReference>